<organism evidence="2 3">
    <name type="scientific">Isoptericola halotolerans</name>
    <dbReference type="NCBI Taxonomy" id="300560"/>
    <lineage>
        <taxon>Bacteria</taxon>
        <taxon>Bacillati</taxon>
        <taxon>Actinomycetota</taxon>
        <taxon>Actinomycetes</taxon>
        <taxon>Micrococcales</taxon>
        <taxon>Promicromonosporaceae</taxon>
        <taxon>Isoptericola</taxon>
    </lineage>
</organism>
<dbReference type="Gene3D" id="3.40.50.720">
    <property type="entry name" value="NAD(P)-binding Rossmann-like Domain"/>
    <property type="match status" value="1"/>
</dbReference>
<keyword evidence="3" id="KW-1185">Reference proteome</keyword>
<dbReference type="InterPro" id="IPR002347">
    <property type="entry name" value="SDR_fam"/>
</dbReference>
<dbReference type="Pfam" id="PF00106">
    <property type="entry name" value="adh_short"/>
    <property type="match status" value="1"/>
</dbReference>
<dbReference type="EMBL" id="JABEZU010000001">
    <property type="protein sequence ID" value="NOV95786.1"/>
    <property type="molecule type" value="Genomic_DNA"/>
</dbReference>
<dbReference type="SUPFAM" id="SSF51735">
    <property type="entry name" value="NAD(P)-binding Rossmann-fold domains"/>
    <property type="match status" value="1"/>
</dbReference>
<sequence>MPRTIVITGASDGIGAAAARRLVRHGHQVVLVGRSAEKTAAVADELGVPSFVADFAELAQVRRLAEELLGACPRIDVLANNAGGIMGDRTLTVDGYEKTFQVNHLAPFLLTELLMPALVAGRATVIQTASRAAQVFSRFDVDDLQNAERYAPHRAYGNGKLANILFTEELQRRYGDQGISAVAFHPGVVATGFAGDTTHVLRRIYHGRLKRLFTVSPERGADQLVWLAEGTPGETFAPGAYYEHRRITTGVRRKADPGAARELWERSAAMV</sequence>
<comment type="caution">
    <text evidence="2">The sequence shown here is derived from an EMBL/GenBank/DDBJ whole genome shotgun (WGS) entry which is preliminary data.</text>
</comment>
<dbReference type="Proteomes" id="UP000757540">
    <property type="component" value="Unassembled WGS sequence"/>
</dbReference>
<dbReference type="PRINTS" id="PR00081">
    <property type="entry name" value="GDHRDH"/>
</dbReference>
<dbReference type="PANTHER" id="PTHR43157">
    <property type="entry name" value="PHOSPHATIDYLINOSITOL-GLYCAN BIOSYNTHESIS CLASS F PROTEIN-RELATED"/>
    <property type="match status" value="1"/>
</dbReference>
<dbReference type="InterPro" id="IPR036291">
    <property type="entry name" value="NAD(P)-bd_dom_sf"/>
</dbReference>
<protein>
    <submittedName>
        <fullName evidence="2">NAD(P)-dependent dehydrogenase (Short-subunit alcohol dehydrogenase family)</fullName>
    </submittedName>
</protein>
<gene>
    <name evidence="2" type="ORF">HDG69_000339</name>
</gene>
<dbReference type="RefSeq" id="WP_171782053.1">
    <property type="nucleotide sequence ID" value="NZ_BAAAML010000002.1"/>
</dbReference>
<dbReference type="PANTHER" id="PTHR43157:SF31">
    <property type="entry name" value="PHOSPHATIDYLINOSITOL-GLYCAN BIOSYNTHESIS CLASS F PROTEIN"/>
    <property type="match status" value="1"/>
</dbReference>
<reference evidence="2 3" key="1">
    <citation type="submission" date="2020-05" db="EMBL/GenBank/DDBJ databases">
        <title>Genomic Encyclopedia of Type Strains, Phase III (KMG-III): the genomes of soil and plant-associated and newly described type strains.</title>
        <authorList>
            <person name="Whitman W."/>
        </authorList>
    </citation>
    <scope>NUCLEOTIDE SEQUENCE [LARGE SCALE GENOMIC DNA]</scope>
    <source>
        <strain evidence="2 3">KCTC 19046</strain>
    </source>
</reference>
<evidence type="ECO:0000313" key="2">
    <source>
        <dbReference type="EMBL" id="NOV95786.1"/>
    </source>
</evidence>
<proteinExistence type="predicted"/>
<evidence type="ECO:0000313" key="3">
    <source>
        <dbReference type="Proteomes" id="UP000757540"/>
    </source>
</evidence>
<evidence type="ECO:0000256" key="1">
    <source>
        <dbReference type="ARBA" id="ARBA00023002"/>
    </source>
</evidence>
<keyword evidence="1" id="KW-0560">Oxidoreductase</keyword>
<name>A0ABX1ZZP7_9MICO</name>
<accession>A0ABX1ZZP7</accession>